<dbReference type="PIR" id="AE0197">
    <property type="entry name" value="AE0197"/>
</dbReference>
<proteinExistence type="predicted"/>
<protein>
    <submittedName>
        <fullName evidence="1">Uncharacterized protein</fullName>
    </submittedName>
</protein>
<dbReference type="EMBL" id="AE009952">
    <property type="protein sequence ID" value="AAM85346.1"/>
    <property type="molecule type" value="Genomic_DNA"/>
</dbReference>
<name>A0A7Y8RJW0_YERPE</name>
<dbReference type="KEGG" id="ypk:y1778"/>
<evidence type="ECO:0000313" key="1">
    <source>
        <dbReference type="EMBL" id="AAM85346.1"/>
    </source>
</evidence>
<accession>A0A7Y8RJW0</accession>
<organism evidence="1 2">
    <name type="scientific">Yersinia pestis</name>
    <dbReference type="NCBI Taxonomy" id="632"/>
    <lineage>
        <taxon>Bacteria</taxon>
        <taxon>Pseudomonadati</taxon>
        <taxon>Pseudomonadota</taxon>
        <taxon>Gammaproteobacteria</taxon>
        <taxon>Enterobacterales</taxon>
        <taxon>Yersiniaceae</taxon>
        <taxon>Yersinia</taxon>
    </lineage>
</organism>
<reference evidence="1 2" key="1">
    <citation type="journal article" date="2002" name="J. Bacteriol.">
        <title>Genome sequence of Yersinia pestis KIM.</title>
        <authorList>
            <person name="Deng W."/>
            <person name="Burland V."/>
            <person name="Plunkett G.III."/>
            <person name="Boutin A."/>
            <person name="Mayhew G.F."/>
            <person name="Liss P."/>
            <person name="Perna N.T."/>
            <person name="Rose D.J."/>
            <person name="Mau B."/>
            <person name="Zhou S."/>
            <person name="Schwartz D.C."/>
            <person name="Fetherston J.D."/>
            <person name="Lindler L.E."/>
            <person name="Brubaker R.R."/>
            <person name="Plana G.V."/>
            <person name="Straley S.C."/>
            <person name="McDonough K.A."/>
            <person name="Nilles M.L."/>
            <person name="Matson J.S."/>
            <person name="Blattner F.R."/>
            <person name="Perry R.D."/>
        </authorList>
    </citation>
    <scope>NUCLEOTIDE SEQUENCE [LARGE SCALE GENOMIC DNA]</scope>
    <source>
        <strain evidence="2">KIM10+ / Biovar Mediaevalis</strain>
    </source>
</reference>
<sequence>MSLTCSANDVGGAWCYGAFSYVHSLSINDAYKLIEEISEKFNSELFPLLNNIKKRDDKYLQRTL</sequence>
<evidence type="ECO:0000313" key="2">
    <source>
        <dbReference type="Proteomes" id="UP000002490"/>
    </source>
</evidence>
<dbReference type="Proteomes" id="UP000002490">
    <property type="component" value="Chromosome"/>
</dbReference>
<dbReference type="AlphaFoldDB" id="A0A7Y8RJW0"/>
<gene>
    <name evidence="1" type="ordered locus">y1778</name>
</gene>